<dbReference type="GO" id="GO:0016887">
    <property type="term" value="F:ATP hydrolysis activity"/>
    <property type="evidence" value="ECO:0007669"/>
    <property type="project" value="InterPro"/>
</dbReference>
<keyword evidence="3 8" id="KW-0812">Transmembrane</keyword>
<feature type="transmembrane region" description="Helical" evidence="8">
    <location>
        <begin position="543"/>
        <end position="566"/>
    </location>
</feature>
<dbReference type="SMART" id="SM00382">
    <property type="entry name" value="AAA"/>
    <property type="match status" value="2"/>
</dbReference>
<feature type="transmembrane region" description="Helical" evidence="8">
    <location>
        <begin position="1191"/>
        <end position="1224"/>
    </location>
</feature>
<dbReference type="Pfam" id="PF00664">
    <property type="entry name" value="ABC_membrane"/>
    <property type="match status" value="2"/>
</dbReference>
<feature type="transmembrane region" description="Helical" evidence="8">
    <location>
        <begin position="23"/>
        <end position="42"/>
    </location>
</feature>
<dbReference type="EMBL" id="RWJN01000173">
    <property type="protein sequence ID" value="TCD65581.1"/>
    <property type="molecule type" value="Genomic_DNA"/>
</dbReference>
<dbReference type="PROSITE" id="PS50929">
    <property type="entry name" value="ABC_TM1F"/>
    <property type="match status" value="2"/>
</dbReference>
<dbReference type="InterPro" id="IPR036640">
    <property type="entry name" value="ABC1_TM_sf"/>
</dbReference>
<keyword evidence="4" id="KW-0547">Nucleotide-binding</keyword>
<feature type="transmembrane region" description="Helical" evidence="8">
    <location>
        <begin position="447"/>
        <end position="472"/>
    </location>
</feature>
<keyword evidence="2" id="KW-0813">Transport</keyword>
<dbReference type="PROSITE" id="PS50893">
    <property type="entry name" value="ABC_TRANSPORTER_2"/>
    <property type="match status" value="2"/>
</dbReference>
<dbReference type="InterPro" id="IPR011527">
    <property type="entry name" value="ABC1_TM_dom"/>
</dbReference>
<feature type="domain" description="ABC transporter" evidence="9">
    <location>
        <begin position="1390"/>
        <end position="1664"/>
    </location>
</feature>
<gene>
    <name evidence="11" type="ORF">EIP91_002465</name>
</gene>
<keyword evidence="5" id="KW-0067">ATP-binding</keyword>
<evidence type="ECO:0000256" key="1">
    <source>
        <dbReference type="ARBA" id="ARBA00004370"/>
    </source>
</evidence>
<evidence type="ECO:0000259" key="9">
    <source>
        <dbReference type="PROSITE" id="PS50893"/>
    </source>
</evidence>
<feature type="transmembrane region" description="Helical" evidence="8">
    <location>
        <begin position="188"/>
        <end position="209"/>
    </location>
</feature>
<organism evidence="11 12">
    <name type="scientific">Steccherinum ochraceum</name>
    <dbReference type="NCBI Taxonomy" id="92696"/>
    <lineage>
        <taxon>Eukaryota</taxon>
        <taxon>Fungi</taxon>
        <taxon>Dikarya</taxon>
        <taxon>Basidiomycota</taxon>
        <taxon>Agaricomycotina</taxon>
        <taxon>Agaricomycetes</taxon>
        <taxon>Polyporales</taxon>
        <taxon>Steccherinaceae</taxon>
        <taxon>Steccherinum</taxon>
    </lineage>
</organism>
<dbReference type="CDD" id="cd18604">
    <property type="entry name" value="ABC_6TM_VMR1_D2_like"/>
    <property type="match status" value="1"/>
</dbReference>
<comment type="caution">
    <text evidence="11">The sequence shown here is derived from an EMBL/GenBank/DDBJ whole genome shotgun (WGS) entry which is preliminary data.</text>
</comment>
<evidence type="ECO:0000256" key="8">
    <source>
        <dbReference type="SAM" id="Phobius"/>
    </source>
</evidence>
<proteinExistence type="predicted"/>
<dbReference type="Gene3D" id="1.20.1560.10">
    <property type="entry name" value="ABC transporter type 1, transmembrane domain"/>
    <property type="match status" value="2"/>
</dbReference>
<dbReference type="Gene3D" id="3.40.50.300">
    <property type="entry name" value="P-loop containing nucleotide triphosphate hydrolases"/>
    <property type="match status" value="2"/>
</dbReference>
<evidence type="ECO:0000256" key="6">
    <source>
        <dbReference type="ARBA" id="ARBA00022989"/>
    </source>
</evidence>
<evidence type="ECO:0000256" key="5">
    <source>
        <dbReference type="ARBA" id="ARBA00022840"/>
    </source>
</evidence>
<evidence type="ECO:0000313" key="11">
    <source>
        <dbReference type="EMBL" id="TCD65581.1"/>
    </source>
</evidence>
<dbReference type="PROSITE" id="PS00211">
    <property type="entry name" value="ABC_TRANSPORTER_1"/>
    <property type="match status" value="2"/>
</dbReference>
<evidence type="ECO:0000256" key="2">
    <source>
        <dbReference type="ARBA" id="ARBA00022448"/>
    </source>
</evidence>
<dbReference type="GO" id="GO:0005524">
    <property type="term" value="F:ATP binding"/>
    <property type="evidence" value="ECO:0007669"/>
    <property type="project" value="UniProtKB-KW"/>
</dbReference>
<feature type="domain" description="ABC transmembrane type-1" evidence="10">
    <location>
        <begin position="302"/>
        <end position="602"/>
    </location>
</feature>
<keyword evidence="7 8" id="KW-0472">Membrane</keyword>
<keyword evidence="6 8" id="KW-1133">Transmembrane helix</keyword>
<evidence type="ECO:0000256" key="7">
    <source>
        <dbReference type="ARBA" id="ARBA00023136"/>
    </source>
</evidence>
<feature type="domain" description="ABC transporter" evidence="9">
    <location>
        <begin position="698"/>
        <end position="936"/>
    </location>
</feature>
<dbReference type="SUPFAM" id="SSF52540">
    <property type="entry name" value="P-loop containing nucleoside triphosphate hydrolases"/>
    <property type="match status" value="2"/>
</dbReference>
<sequence length="1686" mass="187175">MAVAAACRGRPLTDFADRCTRDLWSAALPAIFVLFLLCRSLLVSRLTCKFVDVVKALFSDFLTLSEAEALDANDENRGSEQEHHGPPPPRRSILLAGLALGETLGWLGDGTYVLITSESTSDTQGQILRPFIVALTWLYAAIRPIARPSATPPYDLFIFYNLQVLLAAITSGGLVYDHRVSNVAYPPVWALAARVANLVVSLILVVLILNMPLAIPSERVSKKDIGLTVSPEDYTTLWGWMSFGWVNPLIARGTSTTLNETDVWNLSPRHQSRPLFLKWSFPSSQRSTLLRKLWASNSHDLILDFVLTYTSVVFNYLGPFFLKRILDSLDSNAKKGRTEKEYEIAYVYAVLAFLSQLCKAQADLQHIWFSKRAATRIRSTLMAAIYDKTLKRKDFSGIVDKDVTKKKDPKAISADVNKIVNLMAGDAIKVCQTSAALSSTYSAPFELLIAGVFLYRLLGVAAFVGLAVIILGGPLNNLVARRDIRIQKGFSAARDKRMSVLGELIRAVKFIKLFAWEERWIKRVLDARETELQWFIKARINSVLFSVIWTLMPIFISVSAFAVFVWQGHQLTVGTAFTSIALFGMIRSPMSDLPSDFVQLIQAGVALNRIANYFDQEEVDGQVSSLKYEAHSITAEANSIATGTYGGITSGLGILDGTFKWNEVKEENADIETNAPPELKITITTSTSADDADAALASSSSSVFYDGEGQDRGFELQDINVMFPEGELTVVTGPTASGKTALLMALLGELTQLAGTLVLAKRPRVTDPATGLTHAISYAAQSPWLRHQSIRENILFGYPYDEKRYAEVLECCALLPDLRMFEDGDAKEIGARGVSLSGGQKARIALARAVYAPTKYVLLDDPLSAVDSHTSRFLYERLFRGPLMKKRTVVLVTHHVELMLPGTYYLVRMLDGRIDTQGLVKDLRSHDLLDEITSDEVIEARKQYVAAAFNAPYASSETQRQASVETLRPAVETKAAGVPAKDKKPRRLVEDEHREKGSVRWRIYKTYLRASSYWTWTVLVILIVCNQLLSVSEKFWIKFWGQAYGEQDFQSISLSSFSNPAHVTPNGTTLSSYHHQSYYHLPTSSSSTFSTASFQWPPAQDHPFYYIGIYTAISLGAGFVNIGSIITQYTGALQASRVLFEGLLKAVVRATMRWHDVTPQGRMLNRFSKDVETIDTSLVGTFQAVNSSLAALFAAVVTIIVVFPLFIIPATIIGFFYWHIAIGFMNTSRDLKRMESNTRSPILANFSELLDGIVTVRAFSAERRFLDDLHMKIDTTTKMWYNFWMCNRWLLIHFDALGAFGVLITTLFALTGYVDAGLAGVCISSAMSFTTHMYWACRFWTNLELDLNSVERVVEYLDLPQAPPTIIESSRPPAYWPSSTGPNSDSLISVEDLNIKYSPELPSILRGISFKLKARERVGLVGRTGSGKSTLTMSLLRFVDPVGGRIVVDGIDISKIGLHDLRSRITFIPQDPALFSGTLRENLDLFGEHEDSECLDVLYRVQLLSESRLASQRTSRAPSRAGSILGVERDASSFAGSVFTPSPTPTDTEPRTTITLDTQVSPGGTNFSQGQRQLIAMARALLRRSPIIILDEATSSIDFSTDAKIQATIREEFGDSLLLTVAHRLRSIVDYDRLLVLDQGDLVEFDTPWNLIRKENGIFRNMCLQSGWYTELEATAKAKAGLSGLL</sequence>
<accession>A0A4R0RC68</accession>
<dbReference type="InterPro" id="IPR003593">
    <property type="entry name" value="AAA+_ATPase"/>
</dbReference>
<dbReference type="SUPFAM" id="SSF90123">
    <property type="entry name" value="ABC transporter transmembrane region"/>
    <property type="match status" value="2"/>
</dbReference>
<dbReference type="OrthoDB" id="6500128at2759"/>
<dbReference type="CDD" id="cd03244">
    <property type="entry name" value="ABCC_MRP_domain2"/>
    <property type="match status" value="1"/>
</dbReference>
<reference evidence="11 12" key="1">
    <citation type="submission" date="2018-11" db="EMBL/GenBank/DDBJ databases">
        <title>Genome assembly of Steccherinum ochraceum LE-BIN_3174, the white-rot fungus of the Steccherinaceae family (The Residual Polyporoid clade, Polyporales, Basidiomycota).</title>
        <authorList>
            <person name="Fedorova T.V."/>
            <person name="Glazunova O.A."/>
            <person name="Landesman E.O."/>
            <person name="Moiseenko K.V."/>
            <person name="Psurtseva N.V."/>
            <person name="Savinova O.S."/>
            <person name="Shakhova N.V."/>
            <person name="Tyazhelova T.V."/>
            <person name="Vasina D.V."/>
        </authorList>
    </citation>
    <scope>NUCLEOTIDE SEQUENCE [LARGE SCALE GENOMIC DNA]</scope>
    <source>
        <strain evidence="11 12">LE-BIN_3174</strain>
    </source>
</reference>
<feature type="transmembrane region" description="Helical" evidence="8">
    <location>
        <begin position="158"/>
        <end position="176"/>
    </location>
</feature>
<comment type="subcellular location">
    <subcellularLocation>
        <location evidence="1">Membrane</location>
    </subcellularLocation>
</comment>
<dbReference type="CDD" id="cd18596">
    <property type="entry name" value="ABC_6TM_VMR1_D1_like"/>
    <property type="match status" value="1"/>
</dbReference>
<feature type="transmembrane region" description="Helical" evidence="8">
    <location>
        <begin position="1289"/>
        <end position="1310"/>
    </location>
</feature>
<feature type="domain" description="ABC transmembrane type-1" evidence="10">
    <location>
        <begin position="1106"/>
        <end position="1345"/>
    </location>
</feature>
<evidence type="ECO:0000259" key="10">
    <source>
        <dbReference type="PROSITE" id="PS50929"/>
    </source>
</evidence>
<evidence type="ECO:0000256" key="4">
    <source>
        <dbReference type="ARBA" id="ARBA00022741"/>
    </source>
</evidence>
<dbReference type="CDD" id="cd03250">
    <property type="entry name" value="ABCC_MRP_domain1"/>
    <property type="match status" value="1"/>
</dbReference>
<dbReference type="GO" id="GO:0140359">
    <property type="term" value="F:ABC-type transporter activity"/>
    <property type="evidence" value="ECO:0007669"/>
    <property type="project" value="InterPro"/>
</dbReference>
<dbReference type="InterPro" id="IPR050173">
    <property type="entry name" value="ABC_transporter_C-like"/>
</dbReference>
<dbReference type="Proteomes" id="UP000292702">
    <property type="component" value="Unassembled WGS sequence"/>
</dbReference>
<feature type="transmembrane region" description="Helical" evidence="8">
    <location>
        <begin position="1104"/>
        <end position="1126"/>
    </location>
</feature>
<dbReference type="InterPro" id="IPR027417">
    <property type="entry name" value="P-loop_NTPase"/>
</dbReference>
<keyword evidence="12" id="KW-1185">Reference proteome</keyword>
<dbReference type="PANTHER" id="PTHR24223:SF415">
    <property type="entry name" value="FI20190P1"/>
    <property type="match status" value="1"/>
</dbReference>
<dbReference type="GO" id="GO:0016020">
    <property type="term" value="C:membrane"/>
    <property type="evidence" value="ECO:0007669"/>
    <property type="project" value="UniProtKB-SubCell"/>
</dbReference>
<dbReference type="InterPro" id="IPR017871">
    <property type="entry name" value="ABC_transporter-like_CS"/>
</dbReference>
<feature type="transmembrane region" description="Helical" evidence="8">
    <location>
        <begin position="93"/>
        <end position="115"/>
    </location>
</feature>
<feature type="transmembrane region" description="Helical" evidence="8">
    <location>
        <begin position="127"/>
        <end position="146"/>
    </location>
</feature>
<dbReference type="InterPro" id="IPR003439">
    <property type="entry name" value="ABC_transporter-like_ATP-bd"/>
</dbReference>
<evidence type="ECO:0000313" key="12">
    <source>
        <dbReference type="Proteomes" id="UP000292702"/>
    </source>
</evidence>
<protein>
    <submittedName>
        <fullName evidence="11">Uncharacterized protein</fullName>
    </submittedName>
</protein>
<name>A0A4R0RC68_9APHY</name>
<dbReference type="Pfam" id="PF00005">
    <property type="entry name" value="ABC_tran"/>
    <property type="match status" value="2"/>
</dbReference>
<dbReference type="PANTHER" id="PTHR24223">
    <property type="entry name" value="ATP-BINDING CASSETTE SUB-FAMILY C"/>
    <property type="match status" value="1"/>
</dbReference>
<dbReference type="STRING" id="92696.A0A4R0RC68"/>
<evidence type="ECO:0000256" key="3">
    <source>
        <dbReference type="ARBA" id="ARBA00022692"/>
    </source>
</evidence>
<feature type="transmembrane region" description="Helical" evidence="8">
    <location>
        <begin position="1013"/>
        <end position="1031"/>
    </location>
</feature>